<evidence type="ECO:0000313" key="4">
    <source>
        <dbReference type="Proteomes" id="UP000037269"/>
    </source>
</evidence>
<organism evidence="2 4">
    <name type="scientific">Aneurinibacillus migulanus</name>
    <name type="common">Bacillus migulanus</name>
    <dbReference type="NCBI Taxonomy" id="47500"/>
    <lineage>
        <taxon>Bacteria</taxon>
        <taxon>Bacillati</taxon>
        <taxon>Bacillota</taxon>
        <taxon>Bacilli</taxon>
        <taxon>Bacillales</taxon>
        <taxon>Paenibacillaceae</taxon>
        <taxon>Aneurinibacillus group</taxon>
        <taxon>Aneurinibacillus</taxon>
    </lineage>
</organism>
<accession>A0A0D1V8E2</accession>
<evidence type="ECO:0008006" key="6">
    <source>
        <dbReference type="Google" id="ProtNLM"/>
    </source>
</evidence>
<feature type="compositionally biased region" description="Low complexity" evidence="1">
    <location>
        <begin position="231"/>
        <end position="246"/>
    </location>
</feature>
<proteinExistence type="predicted"/>
<dbReference type="AlphaFoldDB" id="A0A0D1V8E2"/>
<reference evidence="3 5" key="2">
    <citation type="submission" date="2016-10" db="EMBL/GenBank/DDBJ databases">
        <authorList>
            <person name="de Groot N.N."/>
        </authorList>
    </citation>
    <scope>NUCLEOTIDE SEQUENCE [LARGE SCALE GENOMIC DNA]</scope>
    <source>
        <strain evidence="3 5">DSM 2895</strain>
    </source>
</reference>
<dbReference type="RefSeq" id="WP_043066002.1">
    <property type="nucleotide sequence ID" value="NZ_BJOA01000031.1"/>
</dbReference>
<name>A0A0D1V8E2_ANEMI</name>
<dbReference type="OrthoDB" id="2351076at2"/>
<dbReference type="EMBL" id="FNED01000003">
    <property type="protein sequence ID" value="SDI36353.1"/>
    <property type="molecule type" value="Genomic_DNA"/>
</dbReference>
<dbReference type="PATRIC" id="fig|47500.8.peg.6874"/>
<evidence type="ECO:0000256" key="1">
    <source>
        <dbReference type="SAM" id="MobiDB-lite"/>
    </source>
</evidence>
<dbReference type="STRING" id="47500.AF333_09915"/>
<dbReference type="EMBL" id="LGUG01000004">
    <property type="protein sequence ID" value="KON95746.1"/>
    <property type="molecule type" value="Genomic_DNA"/>
</dbReference>
<gene>
    <name evidence="2" type="ORF">AF333_09915</name>
    <name evidence="3" type="ORF">SAMN04487909_103213</name>
</gene>
<evidence type="ECO:0000313" key="2">
    <source>
        <dbReference type="EMBL" id="KON95746.1"/>
    </source>
</evidence>
<dbReference type="Proteomes" id="UP000037269">
    <property type="component" value="Unassembled WGS sequence"/>
</dbReference>
<sequence>MIQGFMTGQILQQLNSRQASLIELMPGQVFQGKVLKLFPDNLATVQLGGLTVTAHLETPLELGQRTWLQVQPGGQPVTLRVINQPGQPGQASEASMEGLAKALGAPITKESLSLLHKAVDAGIPLRAESLRSFERIIAETGADPTIEDAIMLAAKKGLPLTKETVLALRAFAGNTSLEGEMGKLSRLAQQAMAQPEGLPVDIKEGLQQLLTRMEGARNGLAQVKNSFALSSSSSSAAQPEGSPSQSVLQNGAQLSAIQAEKAAEAAQNAPTPGIKQVIADFFERLGLNHEKVLGLTGGEKTIATEAENVKATLLHLLQHPKAEALPAPLREQMQQFVQQVTGQQLMMTGSAGDNAFVQVAIQLPSPGQENGENTLIQIESRKKGRGELDPDNCRLFFYLSMQNMGETMLDVSIVNKILSVTLYNNQEGLGDLVRVLRTPLERSLAEQGYRLSGLRVLSVPDSTGRESSRTSVSSLSLPPSSVAHYKGVDFRV</sequence>
<dbReference type="GeneID" id="42305517"/>
<reference evidence="2 4" key="1">
    <citation type="submission" date="2015-07" db="EMBL/GenBank/DDBJ databases">
        <title>Fjat-14205 dsm 2895.</title>
        <authorList>
            <person name="Liu B."/>
            <person name="Wang J."/>
            <person name="Zhu Y."/>
            <person name="Liu G."/>
            <person name="Chen Q."/>
            <person name="Chen Z."/>
            <person name="Lan J."/>
            <person name="Che J."/>
            <person name="Ge C."/>
            <person name="Shi H."/>
            <person name="Pan Z."/>
            <person name="Liu X."/>
        </authorList>
    </citation>
    <scope>NUCLEOTIDE SEQUENCE [LARGE SCALE GENOMIC DNA]</scope>
    <source>
        <strain evidence="2 4">DSM 2895</strain>
    </source>
</reference>
<evidence type="ECO:0000313" key="5">
    <source>
        <dbReference type="Proteomes" id="UP000182836"/>
    </source>
</evidence>
<feature type="region of interest" description="Disordered" evidence="1">
    <location>
        <begin position="231"/>
        <end position="250"/>
    </location>
</feature>
<dbReference type="Proteomes" id="UP000182836">
    <property type="component" value="Unassembled WGS sequence"/>
</dbReference>
<protein>
    <recommendedName>
        <fullName evidence="6">Flagellar hook-length control protein FliK</fullName>
    </recommendedName>
</protein>
<keyword evidence="4" id="KW-1185">Reference proteome</keyword>
<evidence type="ECO:0000313" key="3">
    <source>
        <dbReference type="EMBL" id="SDI36353.1"/>
    </source>
</evidence>